<dbReference type="PANTHER" id="PTHR43941:SF1">
    <property type="entry name" value="STRUCTURAL MAINTENANCE OF CHROMOSOMES PROTEIN 2"/>
    <property type="match status" value="1"/>
</dbReference>
<feature type="region of interest" description="Disordered" evidence="2">
    <location>
        <begin position="237"/>
        <end position="264"/>
    </location>
</feature>
<keyword evidence="4" id="KW-1185">Reference proteome</keyword>
<organism evidence="4">
    <name type="scientific">Salpingoeca rosetta (strain ATCC 50818 / BSB-021)</name>
    <dbReference type="NCBI Taxonomy" id="946362"/>
    <lineage>
        <taxon>Eukaryota</taxon>
        <taxon>Choanoflagellata</taxon>
        <taxon>Craspedida</taxon>
        <taxon>Salpingoecidae</taxon>
        <taxon>Salpingoeca</taxon>
    </lineage>
</organism>
<feature type="region of interest" description="Disordered" evidence="2">
    <location>
        <begin position="1128"/>
        <end position="1157"/>
    </location>
</feature>
<dbReference type="GO" id="GO:0007076">
    <property type="term" value="P:mitotic chromosome condensation"/>
    <property type="evidence" value="ECO:0007669"/>
    <property type="project" value="TreeGrafter"/>
</dbReference>
<dbReference type="AlphaFoldDB" id="F2UDC4"/>
<feature type="compositionally biased region" description="Polar residues" evidence="2">
    <location>
        <begin position="1141"/>
        <end position="1157"/>
    </location>
</feature>
<feature type="coiled-coil region" evidence="1">
    <location>
        <begin position="932"/>
        <end position="980"/>
    </location>
</feature>
<name>F2UDC4_SALR5</name>
<feature type="region of interest" description="Disordered" evidence="2">
    <location>
        <begin position="1027"/>
        <end position="1073"/>
    </location>
</feature>
<feature type="region of interest" description="Disordered" evidence="2">
    <location>
        <begin position="277"/>
        <end position="310"/>
    </location>
</feature>
<sequence length="1185" mass="132909">MNEDEAQRILELLESKDERIRTLEQSLLRLQSSQHHAQAEYHELQRVHRLEVDQLQLQLNQTSQELASLRELRDSTENLSNVCTVLRSENESLKQAVDELANNATELQDKLEAANRRADHHLQTSESQTAHIESLKLAVCNRDEEIERLRDHITDLQRERANWQLEKRHTHAQTQLSVRELQERLRIEEESHEDTCRQLNSSNEMLAKVKRNVQETVQQFEDQLLVLRQKHQDEVEHLKSQLANRPVRPPLTDTSTQTDSMSDDRLSRLENQVRAALHRPPSGASGDDDDHDGFGDSDASGDANDRTPLPSSCARFKYLSRLMDFDSAQQRAAAHLRYPDDKYLHELQGHILAMNKEHGAFVDHQLQVLEEVQLRYEAVPAKLAGTYARAHDAHAPRLRSSRSRAGKFKMGMNGDGGDGDDDGRDDDSGDGGETKMHHRRGTTHSSSRYSERRANPLFAVSRMLAASPPSATTTTATAAAGGMGARVFGGIEHVLRSIEQNIERVSQSAREREDESKQIVRIVQDKIKTTMWRLQEDIMSDVTDALQQVSAVQTRKPTPHAPESNYTSWLERRLVEALAANTKLRTENTMMAKTPNVAVTSYRHCASMLVDSFSSQASAMVAVIVDALSLMHSWLRSRRNVELAQHLCSLRVSKLDELAQELTMLHARHPHHSLHQQKGGQTHVHERVDPSSPQTNTTDTTTTTATTMSPPSSASHISGNNNNNNHKNNSNNNNTGDSAHHHHRHHHRHHDGYTNAFANDDSNCSVEDDELPCVAAVEGLASEVADIFSAQGDVISKTLVSELSIQTRTQQLYVSLSSTAAALQGTLSALQESLCLTSQPTPTAAAATTTTTTTTTTTASGATATGKHEESVDVVQQFARVCTELQSATSVAVGTSTGGVGSGVDVLSETEPRLKRQPRSRGTQTADAVVDVRKHRRELRSVKTLNQELASRVELLEERKDQLEAELKSAQQKLVHHRKEIDIKRHCIEDLRGRLSATKDDHATCAERYELLQRKHASAKAELRRLSQRTKQLQDEREKLHAAESEHRAAEEKMAKMADLSKSTRREVKREKERSSRLAAEVEELQEQLRWAQQEYVEYQQRAALNAKQLQDEIQHLRAAYEDMSHELDEKRSSFGHKHSQGTQTADSGVDSSGSETAFSQDRVMRNVQSLLNLTDSELFNILNA</sequence>
<proteinExistence type="predicted"/>
<dbReference type="GO" id="GO:0000785">
    <property type="term" value="C:chromatin"/>
    <property type="evidence" value="ECO:0007669"/>
    <property type="project" value="TreeGrafter"/>
</dbReference>
<keyword evidence="1" id="KW-0175">Coiled coil</keyword>
<feature type="compositionally biased region" description="Basic residues" evidence="2">
    <location>
        <begin position="740"/>
        <end position="750"/>
    </location>
</feature>
<dbReference type="GO" id="GO:0000796">
    <property type="term" value="C:condensin complex"/>
    <property type="evidence" value="ECO:0007669"/>
    <property type="project" value="TreeGrafter"/>
</dbReference>
<dbReference type="GeneID" id="16073449"/>
<gene>
    <name evidence="3" type="ORF">PTSG_05984</name>
</gene>
<feature type="compositionally biased region" description="Acidic residues" evidence="2">
    <location>
        <begin position="417"/>
        <end position="430"/>
    </location>
</feature>
<reference evidence="3" key="1">
    <citation type="submission" date="2009-08" db="EMBL/GenBank/DDBJ databases">
        <title>Annotation of Salpingoeca rosetta.</title>
        <authorList>
            <consortium name="The Broad Institute Genome Sequencing Platform"/>
            <person name="Russ C."/>
            <person name="Cuomo C."/>
            <person name="Burger G."/>
            <person name="Gray M.W."/>
            <person name="Holland P.W.H."/>
            <person name="King N."/>
            <person name="Lang F.B.F."/>
            <person name="Roger A.J."/>
            <person name="Ruiz-Trillo I."/>
            <person name="Young S.K."/>
            <person name="Zeng Q."/>
            <person name="Gargeya S."/>
            <person name="Alvarado L."/>
            <person name="Berlin A."/>
            <person name="Chapman S.B."/>
            <person name="Chen Z."/>
            <person name="Freedman E."/>
            <person name="Gellesch M."/>
            <person name="Goldberg J."/>
            <person name="Griggs A."/>
            <person name="Gujja S."/>
            <person name="Heilman E."/>
            <person name="Heiman D."/>
            <person name="Howarth C."/>
            <person name="Mehta T."/>
            <person name="Neiman D."/>
            <person name="Pearson M."/>
            <person name="Roberts A."/>
            <person name="Saif S."/>
            <person name="Shea T."/>
            <person name="Shenoy N."/>
            <person name="Sisk P."/>
            <person name="Stolte C."/>
            <person name="Sykes S."/>
            <person name="White J."/>
            <person name="Yandava C."/>
            <person name="Haas B."/>
            <person name="Nusbaum C."/>
            <person name="Birren B."/>
        </authorList>
    </citation>
    <scope>NUCLEOTIDE SEQUENCE [LARGE SCALE GENOMIC DNA]</scope>
    <source>
        <strain evidence="3">ATCC 50818</strain>
    </source>
</reference>
<feature type="compositionally biased region" description="Basic and acidic residues" evidence="2">
    <location>
        <begin position="1032"/>
        <end position="1056"/>
    </location>
</feature>
<feature type="coiled-coil region" evidence="1">
    <location>
        <begin position="6"/>
        <end position="230"/>
    </location>
</feature>
<dbReference type="InParanoid" id="F2UDC4"/>
<evidence type="ECO:0000313" key="3">
    <source>
        <dbReference type="EMBL" id="EGD74619.1"/>
    </source>
</evidence>
<evidence type="ECO:0000313" key="4">
    <source>
        <dbReference type="Proteomes" id="UP000007799"/>
    </source>
</evidence>
<feature type="compositionally biased region" description="Low complexity" evidence="2">
    <location>
        <begin position="690"/>
        <end position="734"/>
    </location>
</feature>
<feature type="compositionally biased region" description="Basic and acidic residues" evidence="2">
    <location>
        <begin position="1062"/>
        <end position="1073"/>
    </location>
</feature>
<feature type="region of interest" description="Disordered" evidence="2">
    <location>
        <begin position="672"/>
        <end position="754"/>
    </location>
</feature>
<dbReference type="EMBL" id="GL832969">
    <property type="protein sequence ID" value="EGD74619.1"/>
    <property type="molecule type" value="Genomic_DNA"/>
</dbReference>
<feature type="region of interest" description="Disordered" evidence="2">
    <location>
        <begin position="846"/>
        <end position="865"/>
    </location>
</feature>
<protein>
    <submittedName>
        <fullName evidence="3">Uncharacterized protein</fullName>
    </submittedName>
</protein>
<evidence type="ECO:0000256" key="2">
    <source>
        <dbReference type="SAM" id="MobiDB-lite"/>
    </source>
</evidence>
<dbReference type="KEGG" id="sre:PTSG_05984"/>
<accession>F2UDC4</accession>
<feature type="region of interest" description="Disordered" evidence="2">
    <location>
        <begin position="903"/>
        <end position="927"/>
    </location>
</feature>
<dbReference type="RefSeq" id="XP_004992876.1">
    <property type="nucleotide sequence ID" value="XM_004992819.1"/>
</dbReference>
<dbReference type="PANTHER" id="PTHR43941">
    <property type="entry name" value="STRUCTURAL MAINTENANCE OF CHROMOSOMES PROTEIN 2"/>
    <property type="match status" value="1"/>
</dbReference>
<dbReference type="SUPFAM" id="SSF57997">
    <property type="entry name" value="Tropomyosin"/>
    <property type="match status" value="1"/>
</dbReference>
<feature type="region of interest" description="Disordered" evidence="2">
    <location>
        <begin position="390"/>
        <end position="452"/>
    </location>
</feature>
<feature type="compositionally biased region" description="Basic residues" evidence="2">
    <location>
        <begin position="396"/>
        <end position="407"/>
    </location>
</feature>
<dbReference type="Proteomes" id="UP000007799">
    <property type="component" value="Unassembled WGS sequence"/>
</dbReference>
<dbReference type="GO" id="GO:0003682">
    <property type="term" value="F:chromatin binding"/>
    <property type="evidence" value="ECO:0007669"/>
    <property type="project" value="TreeGrafter"/>
</dbReference>
<dbReference type="GO" id="GO:0000793">
    <property type="term" value="C:condensed chromosome"/>
    <property type="evidence" value="ECO:0007669"/>
    <property type="project" value="TreeGrafter"/>
</dbReference>
<evidence type="ECO:0000256" key="1">
    <source>
        <dbReference type="SAM" id="Coils"/>
    </source>
</evidence>